<keyword evidence="1" id="KW-0812">Transmembrane</keyword>
<evidence type="ECO:0000313" key="2">
    <source>
        <dbReference type="EMBL" id="RQH55417.1"/>
    </source>
</evidence>
<keyword evidence="1" id="KW-0472">Membrane</keyword>
<dbReference type="InterPro" id="IPR025578">
    <property type="entry name" value="DUF4359"/>
</dbReference>
<dbReference type="Proteomes" id="UP000269154">
    <property type="component" value="Unassembled WGS sequence"/>
</dbReference>
<feature type="transmembrane region" description="Helical" evidence="1">
    <location>
        <begin position="15"/>
        <end position="36"/>
    </location>
</feature>
<dbReference type="AlphaFoldDB" id="A0A3N6PKS9"/>
<dbReference type="OrthoDB" id="573423at2"/>
<evidence type="ECO:0000313" key="3">
    <source>
        <dbReference type="Proteomes" id="UP000269154"/>
    </source>
</evidence>
<keyword evidence="1" id="KW-1133">Transmembrane helix</keyword>
<dbReference type="EMBL" id="RCBY01000007">
    <property type="protein sequence ID" value="RQH55417.1"/>
    <property type="molecule type" value="Genomic_DNA"/>
</dbReference>
<keyword evidence="3" id="KW-1185">Reference proteome</keyword>
<accession>A0A3N6PKS9</accession>
<evidence type="ECO:0000256" key="1">
    <source>
        <dbReference type="SAM" id="Phobius"/>
    </source>
</evidence>
<reference evidence="2 3" key="1">
    <citation type="journal article" date="2018" name="ACS Chem. Biol.">
        <title>Ketoreductase domain dysfunction expands chemodiversity: malyngamide biosynthesis in the cyanobacterium Okeania hirsuta.</title>
        <authorList>
            <person name="Moss N.A."/>
            <person name="Leao T."/>
            <person name="Rankin M."/>
            <person name="McCullough T.M."/>
            <person name="Qu P."/>
            <person name="Korobeynikov A."/>
            <person name="Smith J.L."/>
            <person name="Gerwick L."/>
            <person name="Gerwick W.H."/>
        </authorList>
    </citation>
    <scope>NUCLEOTIDE SEQUENCE [LARGE SCALE GENOMIC DNA]</scope>
    <source>
        <strain evidence="2 3">PAB10Feb10-1</strain>
    </source>
</reference>
<protein>
    <submittedName>
        <fullName evidence="2">DUF4359 domain-containing protein</fullName>
    </submittedName>
</protein>
<sequence length="140" mass="15683">MLQDKNKNGYSKAPIFWGLSKAGAIALTVAATVMGFTNPPRSEYVNYASNKLASEIRESVCKESKVPDFLSDFTGDLVQSCEKLIKSQRTTIKELMDNATQRQNLILFSVYTTEFRGNRYQTIGAVGNFLTFPPEKIEQN</sequence>
<gene>
    <name evidence="2" type="ORF">D5R40_02415</name>
</gene>
<dbReference type="Pfam" id="PF14271">
    <property type="entry name" value="DUF4359"/>
    <property type="match status" value="1"/>
</dbReference>
<comment type="caution">
    <text evidence="2">The sequence shown here is derived from an EMBL/GenBank/DDBJ whole genome shotgun (WGS) entry which is preliminary data.</text>
</comment>
<dbReference type="RefSeq" id="WP_124143595.1">
    <property type="nucleotide sequence ID" value="NZ_CAWOKI010000354.1"/>
</dbReference>
<organism evidence="2 3">
    <name type="scientific">Okeania hirsuta</name>
    <dbReference type="NCBI Taxonomy" id="1458930"/>
    <lineage>
        <taxon>Bacteria</taxon>
        <taxon>Bacillati</taxon>
        <taxon>Cyanobacteriota</taxon>
        <taxon>Cyanophyceae</taxon>
        <taxon>Oscillatoriophycideae</taxon>
        <taxon>Oscillatoriales</taxon>
        <taxon>Microcoleaceae</taxon>
        <taxon>Okeania</taxon>
    </lineage>
</organism>
<name>A0A3N6PKS9_9CYAN</name>
<proteinExistence type="predicted"/>